<reference evidence="1" key="1">
    <citation type="journal article" date="2021" name="PeerJ">
        <title>Extensive microbial diversity within the chicken gut microbiome revealed by metagenomics and culture.</title>
        <authorList>
            <person name="Gilroy R."/>
            <person name="Ravi A."/>
            <person name="Getino M."/>
            <person name="Pursley I."/>
            <person name="Horton D.L."/>
            <person name="Alikhan N.F."/>
            <person name="Baker D."/>
            <person name="Gharbi K."/>
            <person name="Hall N."/>
            <person name="Watson M."/>
            <person name="Adriaenssens E.M."/>
            <person name="Foster-Nyarko E."/>
            <person name="Jarju S."/>
            <person name="Secka A."/>
            <person name="Antonio M."/>
            <person name="Oren A."/>
            <person name="Chaudhuri R.R."/>
            <person name="La Ragione R."/>
            <person name="Hildebrand F."/>
            <person name="Pallen M.J."/>
        </authorList>
    </citation>
    <scope>NUCLEOTIDE SEQUENCE</scope>
    <source>
        <strain evidence="1">ChiW7-2402</strain>
    </source>
</reference>
<evidence type="ECO:0000313" key="1">
    <source>
        <dbReference type="EMBL" id="HIZ72619.1"/>
    </source>
</evidence>
<sequence>MQERIAAGRQRPQEERKKLAEELGVDVHEVGKWQSGNAVWQAVLGKREEEHHV</sequence>
<gene>
    <name evidence="1" type="ORF">H9964_03455</name>
</gene>
<name>A0A9D2G3W3_9FIRM</name>
<dbReference type="Proteomes" id="UP000824102">
    <property type="component" value="Unassembled WGS sequence"/>
</dbReference>
<dbReference type="EMBL" id="DXBB01000054">
    <property type="protein sequence ID" value="HIZ72619.1"/>
    <property type="molecule type" value="Genomic_DNA"/>
</dbReference>
<accession>A0A9D2G3W3</accession>
<dbReference type="AlphaFoldDB" id="A0A9D2G3W3"/>
<proteinExistence type="predicted"/>
<organism evidence="1 2">
    <name type="scientific">Candidatus Gallimonas intestinavium</name>
    <dbReference type="NCBI Taxonomy" id="2838603"/>
    <lineage>
        <taxon>Bacteria</taxon>
        <taxon>Bacillati</taxon>
        <taxon>Bacillota</taxon>
        <taxon>Clostridia</taxon>
        <taxon>Candidatus Gallimonas</taxon>
    </lineage>
</organism>
<reference evidence="1" key="2">
    <citation type="submission" date="2021-04" db="EMBL/GenBank/DDBJ databases">
        <authorList>
            <person name="Gilroy R."/>
        </authorList>
    </citation>
    <scope>NUCLEOTIDE SEQUENCE</scope>
    <source>
        <strain evidence="1">ChiW7-2402</strain>
    </source>
</reference>
<evidence type="ECO:0000313" key="2">
    <source>
        <dbReference type="Proteomes" id="UP000824102"/>
    </source>
</evidence>
<protein>
    <submittedName>
        <fullName evidence="1">Uncharacterized protein</fullName>
    </submittedName>
</protein>
<comment type="caution">
    <text evidence="1">The sequence shown here is derived from an EMBL/GenBank/DDBJ whole genome shotgun (WGS) entry which is preliminary data.</text>
</comment>